<evidence type="ECO:0000256" key="1">
    <source>
        <dbReference type="SAM" id="SignalP"/>
    </source>
</evidence>
<dbReference type="AlphaFoldDB" id="A0A9J7KRZ1"/>
<keyword evidence="2" id="KW-1185">Reference proteome</keyword>
<accession>A0A9J7KRZ1</accession>
<reference evidence="2" key="1">
    <citation type="journal article" date="2020" name="Nat. Ecol. Evol.">
        <title>Deeply conserved synteny resolves early events in vertebrate evolution.</title>
        <authorList>
            <person name="Simakov O."/>
            <person name="Marletaz F."/>
            <person name="Yue J.X."/>
            <person name="O'Connell B."/>
            <person name="Jenkins J."/>
            <person name="Brandt A."/>
            <person name="Calef R."/>
            <person name="Tung C.H."/>
            <person name="Huang T.K."/>
            <person name="Schmutz J."/>
            <person name="Satoh N."/>
            <person name="Yu J.K."/>
            <person name="Putnam N.H."/>
            <person name="Green R.E."/>
            <person name="Rokhsar D.S."/>
        </authorList>
    </citation>
    <scope>NUCLEOTIDE SEQUENCE [LARGE SCALE GENOMIC DNA]</scope>
    <source>
        <strain evidence="2">S238N-H82</strain>
    </source>
</reference>
<reference evidence="3" key="2">
    <citation type="submission" date="2025-08" db="UniProtKB">
        <authorList>
            <consortium name="RefSeq"/>
        </authorList>
    </citation>
    <scope>IDENTIFICATION</scope>
    <source>
        <strain evidence="3">S238N-H82</strain>
        <tissue evidence="3">Testes</tissue>
    </source>
</reference>
<keyword evidence="1" id="KW-0732">Signal</keyword>
<dbReference type="OrthoDB" id="6342359at2759"/>
<dbReference type="Proteomes" id="UP000001554">
    <property type="component" value="Chromosome 3"/>
</dbReference>
<dbReference type="GeneID" id="118410746"/>
<proteinExistence type="predicted"/>
<feature type="signal peptide" evidence="1">
    <location>
        <begin position="1"/>
        <end position="22"/>
    </location>
</feature>
<protein>
    <submittedName>
        <fullName evidence="3">Uncharacterized protein LOC118410746</fullName>
    </submittedName>
</protein>
<organism evidence="2 3">
    <name type="scientific">Branchiostoma floridae</name>
    <name type="common">Florida lancelet</name>
    <name type="synonym">Amphioxus</name>
    <dbReference type="NCBI Taxonomy" id="7739"/>
    <lineage>
        <taxon>Eukaryota</taxon>
        <taxon>Metazoa</taxon>
        <taxon>Chordata</taxon>
        <taxon>Cephalochordata</taxon>
        <taxon>Leptocardii</taxon>
        <taxon>Amphioxiformes</taxon>
        <taxon>Branchiostomatidae</taxon>
        <taxon>Branchiostoma</taxon>
    </lineage>
</organism>
<name>A0A9J7KRZ1_BRAFL</name>
<evidence type="ECO:0000313" key="2">
    <source>
        <dbReference type="Proteomes" id="UP000001554"/>
    </source>
</evidence>
<dbReference type="KEGG" id="bfo:118410746"/>
<evidence type="ECO:0000313" key="3">
    <source>
        <dbReference type="RefSeq" id="XP_035668414.1"/>
    </source>
</evidence>
<sequence>MPQDAVFLLVLGFLTCLETGESLTCYTCKESFKWVYYSTVCENEVTRDNSTLSSCGASARYCMIEKTTVNGIVESFERACADTCYFGCKISGLGVTKEASFVLMIPNASSLLSAG</sequence>
<dbReference type="OMA" id="CYTCKES"/>
<dbReference type="RefSeq" id="XP_035668414.1">
    <property type="nucleotide sequence ID" value="XM_035812521.1"/>
</dbReference>
<feature type="chain" id="PRO_5039911835" evidence="1">
    <location>
        <begin position="23"/>
        <end position="115"/>
    </location>
</feature>
<gene>
    <name evidence="3" type="primary">LOC118410746</name>
</gene>